<dbReference type="OrthoDB" id="10311844at2759"/>
<keyword evidence="1" id="KW-0812">Transmembrane</keyword>
<evidence type="ECO:0000256" key="1">
    <source>
        <dbReference type="SAM" id="Phobius"/>
    </source>
</evidence>
<keyword evidence="3" id="KW-1185">Reference proteome</keyword>
<accession>A0A8I3A7N5</accession>
<reference evidence="2" key="1">
    <citation type="submission" date="2021-03" db="EMBL/GenBank/DDBJ databases">
        <title>Evolutionary innovations through gain and loss of genes in the ectomycorrhizal Boletales.</title>
        <authorList>
            <person name="Wu G."/>
            <person name="Miyauchi S."/>
            <person name="Morin E."/>
            <person name="Yang Z.-L."/>
            <person name="Xu J."/>
            <person name="Martin F.M."/>
        </authorList>
    </citation>
    <scope>NUCLEOTIDE SEQUENCE</scope>
    <source>
        <strain evidence="2">BR01</strain>
    </source>
</reference>
<name>A0A8I3A7N5_9AGAM</name>
<keyword evidence="1" id="KW-0472">Membrane</keyword>
<protein>
    <submittedName>
        <fullName evidence="2">Uncharacterized protein</fullName>
    </submittedName>
</protein>
<dbReference type="AlphaFoldDB" id="A0A8I3A7N5"/>
<keyword evidence="1" id="KW-1133">Transmembrane helix</keyword>
<feature type="transmembrane region" description="Helical" evidence="1">
    <location>
        <begin position="6"/>
        <end position="23"/>
    </location>
</feature>
<sequence>MSHFAYSSLGFINYVFFSGFWYNRSYRMTCGRQMQHTVNKPHHSKAELVSHANLSRQCSFLGEIQFWRRTVQGPPCVGYTSPEVPFAWHRGRSENFRGSSPKAKRWITKGKIRMHETEIRTRKTNTLLRHSGKRGLGQRTQLRFPATSKWA</sequence>
<dbReference type="Proteomes" id="UP000683000">
    <property type="component" value="Unassembled WGS sequence"/>
</dbReference>
<organism evidence="2 3">
    <name type="scientific">Boletus reticuloceps</name>
    <dbReference type="NCBI Taxonomy" id="495285"/>
    <lineage>
        <taxon>Eukaryota</taxon>
        <taxon>Fungi</taxon>
        <taxon>Dikarya</taxon>
        <taxon>Basidiomycota</taxon>
        <taxon>Agaricomycotina</taxon>
        <taxon>Agaricomycetes</taxon>
        <taxon>Agaricomycetidae</taxon>
        <taxon>Boletales</taxon>
        <taxon>Boletineae</taxon>
        <taxon>Boletaceae</taxon>
        <taxon>Boletoideae</taxon>
        <taxon>Boletus</taxon>
    </lineage>
</organism>
<proteinExistence type="predicted"/>
<comment type="caution">
    <text evidence="2">The sequence shown here is derived from an EMBL/GenBank/DDBJ whole genome shotgun (WGS) entry which is preliminary data.</text>
</comment>
<evidence type="ECO:0000313" key="2">
    <source>
        <dbReference type="EMBL" id="KAG6374873.1"/>
    </source>
</evidence>
<dbReference type="EMBL" id="JAGFBS010000016">
    <property type="protein sequence ID" value="KAG6374873.1"/>
    <property type="molecule type" value="Genomic_DNA"/>
</dbReference>
<evidence type="ECO:0000313" key="3">
    <source>
        <dbReference type="Proteomes" id="UP000683000"/>
    </source>
</evidence>
<gene>
    <name evidence="2" type="ORF">JVT61DRAFT_3602</name>
</gene>